<dbReference type="Pfam" id="PF02353">
    <property type="entry name" value="CMAS"/>
    <property type="match status" value="1"/>
</dbReference>
<evidence type="ECO:0000256" key="4">
    <source>
        <dbReference type="ARBA" id="ARBA00022691"/>
    </source>
</evidence>
<dbReference type="Proteomes" id="UP001523550">
    <property type="component" value="Unassembled WGS sequence"/>
</dbReference>
<dbReference type="Gene3D" id="3.40.50.150">
    <property type="entry name" value="Vaccinia Virus protein VP39"/>
    <property type="match status" value="1"/>
</dbReference>
<keyword evidence="2 6" id="KW-0489">Methyltransferase</keyword>
<organism evidence="6 7">
    <name type="scientific">Natronospira proteinivora</name>
    <dbReference type="NCBI Taxonomy" id="1807133"/>
    <lineage>
        <taxon>Bacteria</taxon>
        <taxon>Pseudomonadati</taxon>
        <taxon>Pseudomonadota</taxon>
        <taxon>Gammaproteobacteria</taxon>
        <taxon>Natronospirales</taxon>
        <taxon>Natronospiraceae</taxon>
        <taxon>Natronospira</taxon>
    </lineage>
</organism>
<dbReference type="EC" id="2.1.1.79" evidence="6"/>
<dbReference type="EMBL" id="JALJYF010000002">
    <property type="protein sequence ID" value="MCP1727656.1"/>
    <property type="molecule type" value="Genomic_DNA"/>
</dbReference>
<keyword evidence="5" id="KW-0443">Lipid metabolism</keyword>
<evidence type="ECO:0000256" key="1">
    <source>
        <dbReference type="ARBA" id="ARBA00010815"/>
    </source>
</evidence>
<proteinExistence type="inferred from homology"/>
<evidence type="ECO:0000313" key="6">
    <source>
        <dbReference type="EMBL" id="MCP1727656.1"/>
    </source>
</evidence>
<protein>
    <submittedName>
        <fullName evidence="6">Cyclopropane-fatty-acyl-phospholipid synthase</fullName>
        <ecNumber evidence="6">2.1.1.79</ecNumber>
    </submittedName>
</protein>
<dbReference type="SUPFAM" id="SSF53335">
    <property type="entry name" value="S-adenosyl-L-methionine-dependent methyltransferases"/>
    <property type="match status" value="1"/>
</dbReference>
<reference evidence="6 7" key="1">
    <citation type="submission" date="2022-03" db="EMBL/GenBank/DDBJ databases">
        <title>Genomic Encyclopedia of Type Strains, Phase III (KMG-III): the genomes of soil and plant-associated and newly described type strains.</title>
        <authorList>
            <person name="Whitman W."/>
        </authorList>
    </citation>
    <scope>NUCLEOTIDE SEQUENCE [LARGE SCALE GENOMIC DNA]</scope>
    <source>
        <strain evidence="6 7">BSker1</strain>
    </source>
</reference>
<sequence length="401" mass="46478">MLEPIRTWIRPAGNRRLAERVGTMLSNIGIRLNGDRPQDIQVHDPRFYRRVLAEGSVGLGESYMDGWWDCQALDDLICALLSADLDHQVRSHFDAWDYLKARLINLQKGRRSYRVGEHHYDLGNDFYRRMLDRRMVYSCGYWDSDHPAEIEATPEGLNRAQERKLDLCARKLYLQPGMRVLDIGCGWGGTAAYLAEQYGVEVTGITISRAQAEWAEAHCKDLPVTIRLEDYRDTARHLAGKFDRIVSIGMFEHVGFKNYQTYMDAARRLLTPDGLFLLHTIAGNRRQVRTDPWIARYIFPNSMAPYIGNLGDAMAGRFIAEDWQNIGPHYDPTLRAWHRNVNSHAEALSKRNSQFNERFFRMWRYYLLSCAGAFRARRNQVWQIVLSPNGYPGAYRRPDDP</sequence>
<name>A0ABT1G8L1_9GAMM</name>
<dbReference type="PIRSF" id="PIRSF003085">
    <property type="entry name" value="CMAS"/>
    <property type="match status" value="1"/>
</dbReference>
<evidence type="ECO:0000256" key="5">
    <source>
        <dbReference type="ARBA" id="ARBA00023098"/>
    </source>
</evidence>
<dbReference type="InterPro" id="IPR003333">
    <property type="entry name" value="CMAS"/>
</dbReference>
<comment type="similarity">
    <text evidence="1">Belongs to the CFA/CMAS family.</text>
</comment>
<keyword evidence="7" id="KW-1185">Reference proteome</keyword>
<dbReference type="InterPro" id="IPR029063">
    <property type="entry name" value="SAM-dependent_MTases_sf"/>
</dbReference>
<keyword evidence="4" id="KW-0949">S-adenosyl-L-methionine</keyword>
<dbReference type="GO" id="GO:0008825">
    <property type="term" value="F:cyclopropane-fatty-acyl-phospholipid synthase activity"/>
    <property type="evidence" value="ECO:0007669"/>
    <property type="project" value="UniProtKB-EC"/>
</dbReference>
<dbReference type="PANTHER" id="PTHR43667:SF1">
    <property type="entry name" value="CYCLOPROPANE-FATTY-ACYL-PHOSPHOLIPID SYNTHASE"/>
    <property type="match status" value="1"/>
</dbReference>
<dbReference type="PANTHER" id="PTHR43667">
    <property type="entry name" value="CYCLOPROPANE-FATTY-ACYL-PHOSPHOLIPID SYNTHASE"/>
    <property type="match status" value="1"/>
</dbReference>
<dbReference type="NCBIfam" id="NF008686">
    <property type="entry name" value="PRK11705.1"/>
    <property type="match status" value="1"/>
</dbReference>
<dbReference type="GO" id="GO:0032259">
    <property type="term" value="P:methylation"/>
    <property type="evidence" value="ECO:0007669"/>
    <property type="project" value="UniProtKB-KW"/>
</dbReference>
<gene>
    <name evidence="6" type="ORF">J2T60_001656</name>
</gene>
<evidence type="ECO:0000256" key="3">
    <source>
        <dbReference type="ARBA" id="ARBA00022679"/>
    </source>
</evidence>
<dbReference type="RefSeq" id="WP_253448204.1">
    <property type="nucleotide sequence ID" value="NZ_JALJYF010000002.1"/>
</dbReference>
<keyword evidence="3 6" id="KW-0808">Transferase</keyword>
<evidence type="ECO:0000313" key="7">
    <source>
        <dbReference type="Proteomes" id="UP001523550"/>
    </source>
</evidence>
<comment type="caution">
    <text evidence="6">The sequence shown here is derived from an EMBL/GenBank/DDBJ whole genome shotgun (WGS) entry which is preliminary data.</text>
</comment>
<dbReference type="CDD" id="cd02440">
    <property type="entry name" value="AdoMet_MTases"/>
    <property type="match status" value="1"/>
</dbReference>
<dbReference type="InterPro" id="IPR050723">
    <property type="entry name" value="CFA/CMAS"/>
</dbReference>
<evidence type="ECO:0000256" key="2">
    <source>
        <dbReference type="ARBA" id="ARBA00022603"/>
    </source>
</evidence>
<accession>A0ABT1G8L1</accession>